<dbReference type="Pfam" id="PF21645">
    <property type="entry name" value="FakA-like_M"/>
    <property type="match status" value="1"/>
</dbReference>
<dbReference type="EMBL" id="CP002017">
    <property type="protein sequence ID" value="ADG06144.1"/>
    <property type="molecule type" value="Genomic_DNA"/>
</dbReference>
<dbReference type="AlphaFoldDB" id="D5WP85"/>
<dbReference type="PROSITE" id="PS51480">
    <property type="entry name" value="DHAL"/>
    <property type="match status" value="1"/>
</dbReference>
<accession>D5WP85</accession>
<proteinExistence type="predicted"/>
<dbReference type="PANTHER" id="PTHR33434">
    <property type="entry name" value="DEGV DOMAIN-CONTAINING PROTEIN DR_1986-RELATED"/>
    <property type="match status" value="1"/>
</dbReference>
<dbReference type="RefSeq" id="WP_013075433.1">
    <property type="nucleotide sequence ID" value="NC_014098.1"/>
</dbReference>
<dbReference type="InterPro" id="IPR048394">
    <property type="entry name" value="FakA-like_M"/>
</dbReference>
<feature type="region of interest" description="Disordered" evidence="1">
    <location>
        <begin position="324"/>
        <end position="344"/>
    </location>
</feature>
<dbReference type="GO" id="GO:0004371">
    <property type="term" value="F:glycerone kinase activity"/>
    <property type="evidence" value="ECO:0007669"/>
    <property type="project" value="InterPro"/>
</dbReference>
<dbReference type="InterPro" id="IPR004007">
    <property type="entry name" value="DhaL_dom"/>
</dbReference>
<dbReference type="SUPFAM" id="SSF101473">
    <property type="entry name" value="DhaL-like"/>
    <property type="match status" value="1"/>
</dbReference>
<dbReference type="InterPro" id="IPR033470">
    <property type="entry name" value="FakA-like_C"/>
</dbReference>
<dbReference type="PANTHER" id="PTHR33434:SF4">
    <property type="entry name" value="PHOSPHATASE PROTEIN"/>
    <property type="match status" value="1"/>
</dbReference>
<reference evidence="3 4" key="1">
    <citation type="journal article" date="2011" name="Stand. Genomic Sci.">
        <title>Complete genome sequence of the thermophilic, hydrogen-oxidizing Bacillus tusciae type strain (T2) and reclassification in the new genus, Kyrpidia gen. nov. as Kyrpidia tusciae comb. nov. and emendation of the family Alicyclobacillaceae da Costa and Rainey, 2010.</title>
        <authorList>
            <person name="Klenk H.P."/>
            <person name="Lapidus A."/>
            <person name="Chertkov O."/>
            <person name="Copeland A."/>
            <person name="Del Rio T.G."/>
            <person name="Nolan M."/>
            <person name="Lucas S."/>
            <person name="Chen F."/>
            <person name="Tice H."/>
            <person name="Cheng J.F."/>
            <person name="Han C."/>
            <person name="Bruce D."/>
            <person name="Goodwin L."/>
            <person name="Pitluck S."/>
            <person name="Pati A."/>
            <person name="Ivanova N."/>
            <person name="Mavromatis K."/>
            <person name="Daum C."/>
            <person name="Chen A."/>
            <person name="Palaniappan K."/>
            <person name="Chang Y.J."/>
            <person name="Land M."/>
            <person name="Hauser L."/>
            <person name="Jeffries C.D."/>
            <person name="Detter J.C."/>
            <person name="Rohde M."/>
            <person name="Abt B."/>
            <person name="Pukall R."/>
            <person name="Goker M."/>
            <person name="Bristow J."/>
            <person name="Markowitz V."/>
            <person name="Hugenholtz P."/>
            <person name="Eisen J.A."/>
        </authorList>
    </citation>
    <scope>NUCLEOTIDE SEQUENCE [LARGE SCALE GENOMIC DNA]</scope>
    <source>
        <strain evidence="3 4">DSM 2912</strain>
    </source>
</reference>
<dbReference type="KEGG" id="bts:Btus_1431"/>
<dbReference type="InterPro" id="IPR036117">
    <property type="entry name" value="DhaL_dom_sf"/>
</dbReference>
<dbReference type="STRING" id="562970.Btus_1431"/>
<dbReference type="eggNOG" id="COG1461">
    <property type="taxonomic scope" value="Bacteria"/>
</dbReference>
<dbReference type="SMART" id="SM01120">
    <property type="entry name" value="Dak2"/>
    <property type="match status" value="1"/>
</dbReference>
<evidence type="ECO:0000313" key="4">
    <source>
        <dbReference type="Proteomes" id="UP000002368"/>
    </source>
</evidence>
<organism evidence="3 4">
    <name type="scientific">Kyrpidia tusciae (strain DSM 2912 / NBRC 15312 / T2)</name>
    <name type="common">Bacillus tusciae</name>
    <dbReference type="NCBI Taxonomy" id="562970"/>
    <lineage>
        <taxon>Bacteria</taxon>
        <taxon>Bacillati</taxon>
        <taxon>Bacillota</taxon>
        <taxon>Bacilli</taxon>
        <taxon>Bacillales</taxon>
        <taxon>Alicyclobacillaceae</taxon>
        <taxon>Kyrpidia</taxon>
    </lineage>
</organism>
<dbReference type="Pfam" id="PF13684">
    <property type="entry name" value="FakA-like_C"/>
    <property type="match status" value="1"/>
</dbReference>
<dbReference type="Proteomes" id="UP000002368">
    <property type="component" value="Chromosome"/>
</dbReference>
<evidence type="ECO:0000256" key="1">
    <source>
        <dbReference type="SAM" id="MobiDB-lite"/>
    </source>
</evidence>
<protein>
    <submittedName>
        <fullName evidence="3">Dak phosphatase</fullName>
    </submittedName>
</protein>
<dbReference type="Gene3D" id="1.25.40.340">
    <property type="match status" value="1"/>
</dbReference>
<dbReference type="OrthoDB" id="9760324at2"/>
<feature type="domain" description="DhaL" evidence="2">
    <location>
        <begin position="9"/>
        <end position="199"/>
    </location>
</feature>
<dbReference type="SMART" id="SM01121">
    <property type="entry name" value="Dak1_2"/>
    <property type="match status" value="1"/>
</dbReference>
<gene>
    <name evidence="3" type="ordered locus">Btus_1431</name>
</gene>
<dbReference type="GO" id="GO:0006071">
    <property type="term" value="P:glycerol metabolic process"/>
    <property type="evidence" value="ECO:0007669"/>
    <property type="project" value="InterPro"/>
</dbReference>
<keyword evidence="4" id="KW-1185">Reference proteome</keyword>
<name>D5WP85_KYRT2</name>
<dbReference type="InterPro" id="IPR050270">
    <property type="entry name" value="DegV_domain_contain"/>
</dbReference>
<sequence length="562" mass="59741">MEDRRLDGQTLVRALEAAGRRLNEAGPTINRLNVFPVPDADTGTNLSLTFDAGLRALAEHPASGAAEVLSRFAKGLIFGARGNSGVILSQFFLGLAGSLRGEVELSLPKWSEAWNHGAEAAYRAVQKPVEGTMLSIARDTARAWIDGSSEGWEAAARAAVAAAESVLEGGAPDPSGRRQPGVVDSGALGFAVILDAFVETLAGVSLPWEADIAVVAKGRREDRMAVSSASMDEALSIECRRDESGAGYGYCTECLIQVAGRGESMTARLEQSLSGLGDSLLVVQVDEWIKVHIHSFHPGTVLERCLSFGPLDRIKIDNMQMQVNQEPKSSEVAPASPQPRSTVPRRSLVAAVDDEGAARLFEGAGVPAVVLSEVGGKSGAVSVLSRVVQETGSAETAVLVCQSRSEADVKRALRTLGTGVLRVIRAGSVPEGLAAACVFEPTRPLDENERRMKEAMARVRSGFIRKVSHSGPLRPGARSGLYEGMVDGQVVAVGETISPVLLGLIERLGVEEAELVTVIWGKRVSAQEERAVREQVSVKFPNLSFEWLRGDETTYDAVVGVE</sequence>
<evidence type="ECO:0000313" key="3">
    <source>
        <dbReference type="EMBL" id="ADG06144.1"/>
    </source>
</evidence>
<dbReference type="HOGENOM" id="CLU_017496_1_0_9"/>
<dbReference type="Pfam" id="PF02734">
    <property type="entry name" value="Dak2"/>
    <property type="match status" value="1"/>
</dbReference>
<evidence type="ECO:0000259" key="2">
    <source>
        <dbReference type="PROSITE" id="PS51480"/>
    </source>
</evidence>